<accession>X6NX17</accession>
<dbReference type="Pfam" id="PF01048">
    <property type="entry name" value="PNP_UDP_1"/>
    <property type="match status" value="1"/>
</dbReference>
<dbReference type="InterPro" id="IPR035994">
    <property type="entry name" value="Nucleoside_phosphorylase_sf"/>
</dbReference>
<dbReference type="OrthoDB" id="1153057at2759"/>
<evidence type="ECO:0000313" key="3">
    <source>
        <dbReference type="Proteomes" id="UP000023152"/>
    </source>
</evidence>
<dbReference type="EMBL" id="ASPP01005814">
    <property type="protein sequence ID" value="ETO29837.1"/>
    <property type="molecule type" value="Genomic_DNA"/>
</dbReference>
<dbReference type="Proteomes" id="UP000023152">
    <property type="component" value="Unassembled WGS sequence"/>
</dbReference>
<proteinExistence type="predicted"/>
<dbReference type="SUPFAM" id="SSF53167">
    <property type="entry name" value="Purine and uridine phosphorylases"/>
    <property type="match status" value="1"/>
</dbReference>
<evidence type="ECO:0000313" key="2">
    <source>
        <dbReference type="EMBL" id="ETO29837.1"/>
    </source>
</evidence>
<protein>
    <recommendedName>
        <fullName evidence="1">Nucleoside phosphorylase domain-containing protein</fullName>
    </recommendedName>
</protein>
<organism evidence="2 3">
    <name type="scientific">Reticulomyxa filosa</name>
    <dbReference type="NCBI Taxonomy" id="46433"/>
    <lineage>
        <taxon>Eukaryota</taxon>
        <taxon>Sar</taxon>
        <taxon>Rhizaria</taxon>
        <taxon>Retaria</taxon>
        <taxon>Foraminifera</taxon>
        <taxon>Monothalamids</taxon>
        <taxon>Reticulomyxidae</taxon>
        <taxon>Reticulomyxa</taxon>
    </lineage>
</organism>
<dbReference type="PANTHER" id="PTHR46994">
    <property type="entry name" value="5'-METHYLTHIOADENOSINE/S-ADENOSYLHOMOCYSTEINE NUCLEOSIDASE 1"/>
    <property type="match status" value="1"/>
</dbReference>
<keyword evidence="3" id="KW-1185">Reference proteome</keyword>
<dbReference type="GO" id="GO:0009116">
    <property type="term" value="P:nucleoside metabolic process"/>
    <property type="evidence" value="ECO:0007669"/>
    <property type="project" value="InterPro"/>
</dbReference>
<dbReference type="InterPro" id="IPR044580">
    <property type="entry name" value="MTAN"/>
</dbReference>
<evidence type="ECO:0000259" key="1">
    <source>
        <dbReference type="Pfam" id="PF01048"/>
    </source>
</evidence>
<gene>
    <name evidence="2" type="ORF">RFI_07284</name>
</gene>
<feature type="domain" description="Nucleoside phosphorylase" evidence="1">
    <location>
        <begin position="26"/>
        <end position="285"/>
    </location>
</feature>
<dbReference type="InterPro" id="IPR000845">
    <property type="entry name" value="Nucleoside_phosphorylase_d"/>
</dbReference>
<sequence length="308" mass="34355">MDSLRQIDLIIDSLLEKTTNITMIKRIAILVAMEEECAAINKALDLVQLPKDSVLAKALFPIIVHSNKKETVFSIWNGVSSAWQSAKHEDDHKEAKDLKIKLQRVGTQAAAISCWECIKRLDPDVIVNSGTCGGITSVHKHADKTQVLPQVKQVYFGDKVYYHDRRIPLPPWNKGWDVGAYQCLATPKLIQYINAKASQGVQLAHITTGNAFDHTLQELEAWKKYKTVLKEMECAAIAEVCAEFKKPLIAIKGVTDIVDKEDTAPDPLVNQAEINAQFITNLLHTCQNTANVTKLTVDFVLNKQISDL</sequence>
<name>X6NX17_RETFI</name>
<dbReference type="GO" id="GO:0008930">
    <property type="term" value="F:methylthioadenosine nucleosidase activity"/>
    <property type="evidence" value="ECO:0007669"/>
    <property type="project" value="InterPro"/>
</dbReference>
<reference evidence="2 3" key="1">
    <citation type="journal article" date="2013" name="Curr. Biol.">
        <title>The Genome of the Foraminiferan Reticulomyxa filosa.</title>
        <authorList>
            <person name="Glockner G."/>
            <person name="Hulsmann N."/>
            <person name="Schleicher M."/>
            <person name="Noegel A.A."/>
            <person name="Eichinger L."/>
            <person name="Gallinger C."/>
            <person name="Pawlowski J."/>
            <person name="Sierra R."/>
            <person name="Euteneuer U."/>
            <person name="Pillet L."/>
            <person name="Moustafa A."/>
            <person name="Platzer M."/>
            <person name="Groth M."/>
            <person name="Szafranski K."/>
            <person name="Schliwa M."/>
        </authorList>
    </citation>
    <scope>NUCLEOTIDE SEQUENCE [LARGE SCALE GENOMIC DNA]</scope>
</reference>
<dbReference type="AlphaFoldDB" id="X6NX17"/>
<dbReference type="PANTHER" id="PTHR46994:SF1">
    <property type="entry name" value="5'-METHYLTHIOADENOSINE NUCLEOSIDASE"/>
    <property type="match status" value="1"/>
</dbReference>
<dbReference type="GO" id="GO:0019509">
    <property type="term" value="P:L-methionine salvage from methylthioadenosine"/>
    <property type="evidence" value="ECO:0007669"/>
    <property type="project" value="InterPro"/>
</dbReference>
<dbReference type="Gene3D" id="3.40.50.1580">
    <property type="entry name" value="Nucleoside phosphorylase domain"/>
    <property type="match status" value="1"/>
</dbReference>
<comment type="caution">
    <text evidence="2">The sequence shown here is derived from an EMBL/GenBank/DDBJ whole genome shotgun (WGS) entry which is preliminary data.</text>
</comment>